<dbReference type="PANTHER" id="PTHR43574">
    <property type="entry name" value="EPIMERASE-RELATED"/>
    <property type="match status" value="1"/>
</dbReference>
<comment type="caution">
    <text evidence="2">The sequence shown here is derived from an EMBL/GenBank/DDBJ whole genome shotgun (WGS) entry which is preliminary data.</text>
</comment>
<name>A0ABU6IDI6_9ENTR</name>
<gene>
    <name evidence="2" type="ORF">VOF76_26540</name>
</gene>
<keyword evidence="3" id="KW-1185">Reference proteome</keyword>
<organism evidence="2 3">
    <name type="scientific">Leclercia adecarboxylata</name>
    <dbReference type="NCBI Taxonomy" id="83655"/>
    <lineage>
        <taxon>Bacteria</taxon>
        <taxon>Pseudomonadati</taxon>
        <taxon>Pseudomonadota</taxon>
        <taxon>Gammaproteobacteria</taxon>
        <taxon>Enterobacterales</taxon>
        <taxon>Enterobacteriaceae</taxon>
        <taxon>Leclercia</taxon>
    </lineage>
</organism>
<protein>
    <submittedName>
        <fullName evidence="2">Protein CapI</fullName>
    </submittedName>
</protein>
<accession>A0ABU6IDI6</accession>
<sequence length="95" mass="10588">EWTVESGSPATSSAPYRVYNIGNSSPVELMDYITALEEALGIEADKNMMPIQPGDVLETSADTTALYEVIGFKPQTSVKEGVKNFVDWYREFYKV</sequence>
<dbReference type="SUPFAM" id="SSF51735">
    <property type="entry name" value="NAD(P)-binding Rossmann-fold domains"/>
    <property type="match status" value="1"/>
</dbReference>
<reference evidence="2 3" key="1">
    <citation type="submission" date="2024-01" db="EMBL/GenBank/DDBJ databases">
        <title>Comparative Genomics of Leclercia adecarboxylata Strains Isolated from Several Sources.</title>
        <authorList>
            <person name="Yescas-Zazueta V."/>
            <person name="Balbuena-Alonso M.G."/>
            <person name="Valencia D."/>
            <person name="Mendez-Pfeiffer P.A."/>
            <person name="Ballesteros-Monrreal M.G."/>
            <person name="Rocha-Gracia R.D.C."/>
            <person name="Barrios-Villa E."/>
        </authorList>
    </citation>
    <scope>NUCLEOTIDE SEQUENCE [LARGE SCALE GENOMIC DNA]</scope>
    <source>
        <strain evidence="2 3">33MEM</strain>
    </source>
</reference>
<feature type="non-terminal residue" evidence="2">
    <location>
        <position position="1"/>
    </location>
</feature>
<dbReference type="InterPro" id="IPR036291">
    <property type="entry name" value="NAD(P)-bd_dom_sf"/>
</dbReference>
<dbReference type="Proteomes" id="UP001357437">
    <property type="component" value="Unassembled WGS sequence"/>
</dbReference>
<evidence type="ECO:0000313" key="2">
    <source>
        <dbReference type="EMBL" id="MEC3939659.1"/>
    </source>
</evidence>
<dbReference type="PRINTS" id="PR01713">
    <property type="entry name" value="NUCEPIMERASE"/>
</dbReference>
<keyword evidence="1" id="KW-0520">NAD</keyword>
<dbReference type="EMBL" id="JAYMCU010000279">
    <property type="protein sequence ID" value="MEC3939659.1"/>
    <property type="molecule type" value="Genomic_DNA"/>
</dbReference>
<evidence type="ECO:0000256" key="1">
    <source>
        <dbReference type="ARBA" id="ARBA00023027"/>
    </source>
</evidence>
<dbReference type="Gene3D" id="3.40.50.720">
    <property type="entry name" value="NAD(P)-binding Rossmann-like Domain"/>
    <property type="match status" value="1"/>
</dbReference>
<proteinExistence type="predicted"/>
<evidence type="ECO:0000313" key="3">
    <source>
        <dbReference type="Proteomes" id="UP001357437"/>
    </source>
</evidence>